<feature type="region of interest" description="Disordered" evidence="2">
    <location>
        <begin position="17"/>
        <end position="64"/>
    </location>
</feature>
<keyword evidence="1" id="KW-0175">Coiled coil</keyword>
<evidence type="ECO:0000256" key="1">
    <source>
        <dbReference type="SAM" id="Coils"/>
    </source>
</evidence>
<dbReference type="InterPro" id="IPR028011">
    <property type="entry name" value="DUF4476"/>
</dbReference>
<feature type="domain" description="DUF4476" evidence="4">
    <location>
        <begin position="147"/>
        <end position="235"/>
    </location>
</feature>
<organism evidence="5 6">
    <name type="scientific">Corallococcus macrosporus</name>
    <dbReference type="NCBI Taxonomy" id="35"/>
    <lineage>
        <taxon>Bacteria</taxon>
        <taxon>Pseudomonadati</taxon>
        <taxon>Myxococcota</taxon>
        <taxon>Myxococcia</taxon>
        <taxon>Myxococcales</taxon>
        <taxon>Cystobacterineae</taxon>
        <taxon>Myxococcaceae</taxon>
        <taxon>Corallococcus</taxon>
    </lineage>
</organism>
<feature type="coiled-coil region" evidence="1">
    <location>
        <begin position="64"/>
        <end position="98"/>
    </location>
</feature>
<name>A0ABS3DIY4_9BACT</name>
<protein>
    <submittedName>
        <fullName evidence="5">DUF4476 domain-containing protein</fullName>
    </submittedName>
</protein>
<evidence type="ECO:0000313" key="6">
    <source>
        <dbReference type="Proteomes" id="UP000664052"/>
    </source>
</evidence>
<dbReference type="Proteomes" id="UP000664052">
    <property type="component" value="Unassembled WGS sequence"/>
</dbReference>
<dbReference type="Pfam" id="PF14771">
    <property type="entry name" value="DUF4476"/>
    <property type="match status" value="1"/>
</dbReference>
<evidence type="ECO:0000256" key="2">
    <source>
        <dbReference type="SAM" id="MobiDB-lite"/>
    </source>
</evidence>
<feature type="chain" id="PRO_5045132719" evidence="3">
    <location>
        <begin position="19"/>
        <end position="241"/>
    </location>
</feature>
<proteinExistence type="predicted"/>
<dbReference type="RefSeq" id="WP_207055575.1">
    <property type="nucleotide sequence ID" value="NZ_JAFIMU010000008.1"/>
</dbReference>
<evidence type="ECO:0000313" key="5">
    <source>
        <dbReference type="EMBL" id="MBN8231303.1"/>
    </source>
</evidence>
<keyword evidence="3" id="KW-0732">Signal</keyword>
<accession>A0ABS3DIY4</accession>
<reference evidence="5 6" key="1">
    <citation type="submission" date="2021-02" db="EMBL/GenBank/DDBJ databases">
        <title>De Novo genome assembly of isolated myxobacteria.</title>
        <authorList>
            <person name="Stevens D.C."/>
        </authorList>
    </citation>
    <scope>NUCLEOTIDE SEQUENCE [LARGE SCALE GENOMIC DNA]</scope>
    <source>
        <strain evidence="5 6">ATCC 29039</strain>
    </source>
</reference>
<gene>
    <name evidence="5" type="ORF">JYK02_27685</name>
</gene>
<sequence length="241" mass="26561">MKALTLAVVLLSSAASLAQTAPRAEDSVNAAAASEFRRPPPPGHSTPRPPMPQPQPVPPPPPARNLAVVDRDQVERRIDRLENALRDAMSRTKDAKGRESIRAAMEQLDKLSEYVDEAAPYGTGLPPPVVNQPAPMPPPPPVVRPIADAQFRGLTQAMLREAFPREKLRILSQVASNENFLVTHIMSVLGQFSFSNDKLEVVRLMRPTLLDPQNSYQLYQAFPFSSDKERLETILDGGGRY</sequence>
<evidence type="ECO:0000259" key="4">
    <source>
        <dbReference type="Pfam" id="PF14771"/>
    </source>
</evidence>
<dbReference type="EMBL" id="JAFIMU010000008">
    <property type="protein sequence ID" value="MBN8231303.1"/>
    <property type="molecule type" value="Genomic_DNA"/>
</dbReference>
<feature type="compositionally biased region" description="Pro residues" evidence="2">
    <location>
        <begin position="39"/>
        <end position="63"/>
    </location>
</feature>
<evidence type="ECO:0000256" key="3">
    <source>
        <dbReference type="SAM" id="SignalP"/>
    </source>
</evidence>
<keyword evidence="6" id="KW-1185">Reference proteome</keyword>
<feature type="signal peptide" evidence="3">
    <location>
        <begin position="1"/>
        <end position="18"/>
    </location>
</feature>
<comment type="caution">
    <text evidence="5">The sequence shown here is derived from an EMBL/GenBank/DDBJ whole genome shotgun (WGS) entry which is preliminary data.</text>
</comment>